<evidence type="ECO:0000313" key="2">
    <source>
        <dbReference type="Proteomes" id="UP000246073"/>
    </source>
</evidence>
<organism evidence="1 2">
    <name type="scientific">Ochrobactrum soli</name>
    <dbReference type="NCBI Taxonomy" id="2448455"/>
    <lineage>
        <taxon>Bacteria</taxon>
        <taxon>Pseudomonadati</taxon>
        <taxon>Pseudomonadota</taxon>
        <taxon>Alphaproteobacteria</taxon>
        <taxon>Hyphomicrobiales</taxon>
        <taxon>Brucellaceae</taxon>
        <taxon>Brucella/Ochrobactrum group</taxon>
        <taxon>Ochrobactrum</taxon>
    </lineage>
</organism>
<name>A0A2P9HC88_9HYPH</name>
<dbReference type="EMBL" id="OOFM01000001">
    <property type="protein sequence ID" value="SPL61706.1"/>
    <property type="molecule type" value="Genomic_DNA"/>
</dbReference>
<dbReference type="Proteomes" id="UP000246073">
    <property type="component" value="Unassembled WGS sequence"/>
</dbReference>
<evidence type="ECO:0000313" key="1">
    <source>
        <dbReference type="EMBL" id="SPL61706.1"/>
    </source>
</evidence>
<gene>
    <name evidence="1" type="ORF">OHAE_4498</name>
</gene>
<reference evidence="2" key="1">
    <citation type="submission" date="2017-12" db="EMBL/GenBank/DDBJ databases">
        <authorList>
            <person name="Diaz M."/>
        </authorList>
    </citation>
    <scope>NUCLEOTIDE SEQUENCE [LARGE SCALE GENOMIC DNA]</scope>
    <source>
        <strain evidence="2">FI11154</strain>
    </source>
</reference>
<sequence>MQVHSSILIPIAIPAKHIDTDLLRQQEIVLRSGSSHLSEIINGHRAAGVSQ</sequence>
<protein>
    <submittedName>
        <fullName evidence="1">Uncharacterized protein</fullName>
    </submittedName>
</protein>
<dbReference type="AlphaFoldDB" id="A0A2P9HC88"/>
<proteinExistence type="predicted"/>
<accession>A0A2P9HC88</accession>